<evidence type="ECO:0000313" key="3">
    <source>
        <dbReference type="Proteomes" id="UP001499974"/>
    </source>
</evidence>
<name>A0ABP8XEJ8_9ACTN</name>
<protein>
    <submittedName>
        <fullName evidence="2">Phage holin family protein</fullName>
    </submittedName>
</protein>
<proteinExistence type="predicted"/>
<keyword evidence="1" id="KW-0812">Transmembrane</keyword>
<dbReference type="RefSeq" id="WP_345521708.1">
    <property type="nucleotide sequence ID" value="NZ_BAABKM010000002.1"/>
</dbReference>
<comment type="caution">
    <text evidence="2">The sequence shown here is derived from an EMBL/GenBank/DDBJ whole genome shotgun (WGS) entry which is preliminary data.</text>
</comment>
<sequence>MGLLKFLGWLATNAIALAVAAWIFDGIGFGGSDDWQGKFWPLLFVALILGIVNSFVSPVLKFLSIPFIIITLGLFLLLINALMLLFTEWLAGLFDIDFYVNGFWTAVGGAIVITIVTWVVGLLFGDRTEHPPAY</sequence>
<keyword evidence="1" id="KW-0472">Membrane</keyword>
<dbReference type="EMBL" id="BAABKM010000002">
    <property type="protein sequence ID" value="GAA4706503.1"/>
    <property type="molecule type" value="Genomic_DNA"/>
</dbReference>
<feature type="transmembrane region" description="Helical" evidence="1">
    <location>
        <begin position="98"/>
        <end position="124"/>
    </location>
</feature>
<dbReference type="Pfam" id="PF04020">
    <property type="entry name" value="Phage_holin_4_2"/>
    <property type="match status" value="1"/>
</dbReference>
<evidence type="ECO:0000256" key="1">
    <source>
        <dbReference type="SAM" id="Phobius"/>
    </source>
</evidence>
<dbReference type="InterPro" id="IPR007165">
    <property type="entry name" value="Phage_holin_4_2"/>
</dbReference>
<feature type="transmembrane region" description="Helical" evidence="1">
    <location>
        <begin position="6"/>
        <end position="27"/>
    </location>
</feature>
<evidence type="ECO:0000313" key="2">
    <source>
        <dbReference type="EMBL" id="GAA4706503.1"/>
    </source>
</evidence>
<accession>A0ABP8XEJ8</accession>
<dbReference type="PANTHER" id="PTHR37309:SF1">
    <property type="entry name" value="SLR0284 PROTEIN"/>
    <property type="match status" value="1"/>
</dbReference>
<keyword evidence="1" id="KW-1133">Transmembrane helix</keyword>
<gene>
    <name evidence="2" type="ORF">GCM10023349_25790</name>
</gene>
<organism evidence="2 3">
    <name type="scientific">Nocardioides conyzicola</name>
    <dbReference type="NCBI Taxonomy" id="1651781"/>
    <lineage>
        <taxon>Bacteria</taxon>
        <taxon>Bacillati</taxon>
        <taxon>Actinomycetota</taxon>
        <taxon>Actinomycetes</taxon>
        <taxon>Propionibacteriales</taxon>
        <taxon>Nocardioidaceae</taxon>
        <taxon>Nocardioides</taxon>
    </lineage>
</organism>
<feature type="transmembrane region" description="Helical" evidence="1">
    <location>
        <begin position="62"/>
        <end position="86"/>
    </location>
</feature>
<reference evidence="3" key="1">
    <citation type="journal article" date="2019" name="Int. J. Syst. Evol. Microbiol.">
        <title>The Global Catalogue of Microorganisms (GCM) 10K type strain sequencing project: providing services to taxonomists for standard genome sequencing and annotation.</title>
        <authorList>
            <consortium name="The Broad Institute Genomics Platform"/>
            <consortium name="The Broad Institute Genome Sequencing Center for Infectious Disease"/>
            <person name="Wu L."/>
            <person name="Ma J."/>
        </authorList>
    </citation>
    <scope>NUCLEOTIDE SEQUENCE [LARGE SCALE GENOMIC DNA]</scope>
    <source>
        <strain evidence="3">JCM 18531</strain>
    </source>
</reference>
<keyword evidence="3" id="KW-1185">Reference proteome</keyword>
<feature type="transmembrane region" description="Helical" evidence="1">
    <location>
        <begin position="39"/>
        <end position="56"/>
    </location>
</feature>
<dbReference type="Proteomes" id="UP001499974">
    <property type="component" value="Unassembled WGS sequence"/>
</dbReference>
<dbReference type="PANTHER" id="PTHR37309">
    <property type="entry name" value="SLR0284 PROTEIN"/>
    <property type="match status" value="1"/>
</dbReference>